<keyword evidence="5" id="KW-0964">Secreted</keyword>
<comment type="caution">
    <text evidence="19">The sequence shown here is derived from an EMBL/GenBank/DDBJ whole genome shotgun (WGS) entry which is preliminary data.</text>
</comment>
<dbReference type="PROSITE" id="PS52012">
    <property type="entry name" value="CFEM"/>
    <property type="match status" value="1"/>
</dbReference>
<evidence type="ECO:0000256" key="6">
    <source>
        <dbReference type="ARBA" id="ARBA00022622"/>
    </source>
</evidence>
<evidence type="ECO:0000256" key="9">
    <source>
        <dbReference type="ARBA" id="ARBA00022989"/>
    </source>
</evidence>
<comment type="similarity">
    <text evidence="13">Belongs to the SAT4 family.</text>
</comment>
<feature type="transmembrane region" description="Helical" evidence="16">
    <location>
        <begin position="129"/>
        <end position="148"/>
    </location>
</feature>
<evidence type="ECO:0000256" key="5">
    <source>
        <dbReference type="ARBA" id="ARBA00022525"/>
    </source>
</evidence>
<evidence type="ECO:0000256" key="2">
    <source>
        <dbReference type="ARBA" id="ARBA00004589"/>
    </source>
</evidence>
<feature type="disulfide bond" evidence="14">
    <location>
        <begin position="43"/>
        <end position="50"/>
    </location>
</feature>
<proteinExistence type="inferred from homology"/>
<evidence type="ECO:0000256" key="3">
    <source>
        <dbReference type="ARBA" id="ARBA00004613"/>
    </source>
</evidence>
<dbReference type="EMBL" id="CAOQHR010000009">
    <property type="protein sequence ID" value="CAI6339320.1"/>
    <property type="molecule type" value="Genomic_DNA"/>
</dbReference>
<feature type="transmembrane region" description="Helical" evidence="16">
    <location>
        <begin position="288"/>
        <end position="315"/>
    </location>
</feature>
<reference evidence="19" key="1">
    <citation type="submission" date="2023-01" db="EMBL/GenBank/DDBJ databases">
        <authorList>
            <person name="Van Ghelder C."/>
            <person name="Rancurel C."/>
        </authorList>
    </citation>
    <scope>NUCLEOTIDE SEQUENCE</scope>
    <source>
        <strain evidence="19">CNCM I-4278</strain>
    </source>
</reference>
<dbReference type="SMART" id="SM00747">
    <property type="entry name" value="CFEM"/>
    <property type="match status" value="1"/>
</dbReference>
<name>A0A9W4XSS4_9PLEO</name>
<evidence type="ECO:0000313" key="20">
    <source>
        <dbReference type="Proteomes" id="UP001152607"/>
    </source>
</evidence>
<dbReference type="AlphaFoldDB" id="A0A9W4XSS4"/>
<sequence length="443" mass="48326">MQKTRFLAFAVVLISYTISPVLGQLPPCAQTCFETALQNQNECTPDNIPCICTSPSVNAAIQGCVGTTCTVREALVAVNGTSTMCGAPTRDKSDVLLNAAIASGVVAFVAVTMRMSVAFMARSFRWDDACALAAWLTSIPLTVLQFITPGLGLGRDTWTLAPTNITKILKLIFISQAGYFICIGFTKLTFLSFFLYIFPSEGVRKIVFILMGITVCHSLGFELALIFGCKPIHATWTGWMKEEPIDYCMNQNAFIYAGAGTNLAIDLAVLVTPITQLVKLKLSLRRKLFLISIFSVGALTMVISCIRIGSIATYGNSANPTFDSLEAAVYSVVEQNVGVICICMPMFRRFLSSIAPKCFGSSHDESDYKYHNDDTPNARIPDRKSSSNKPKKATLSDSLFQSHITKTTDTRVTSEQMEDEVCLVELQQARVKDAPVGTNHAVM</sequence>
<organism evidence="19 20">
    <name type="scientific">Periconia digitata</name>
    <dbReference type="NCBI Taxonomy" id="1303443"/>
    <lineage>
        <taxon>Eukaryota</taxon>
        <taxon>Fungi</taxon>
        <taxon>Dikarya</taxon>
        <taxon>Ascomycota</taxon>
        <taxon>Pezizomycotina</taxon>
        <taxon>Dothideomycetes</taxon>
        <taxon>Pleosporomycetidae</taxon>
        <taxon>Pleosporales</taxon>
        <taxon>Massarineae</taxon>
        <taxon>Periconiaceae</taxon>
        <taxon>Periconia</taxon>
    </lineage>
</organism>
<dbReference type="Pfam" id="PF20684">
    <property type="entry name" value="Fung_rhodopsin"/>
    <property type="match status" value="1"/>
</dbReference>
<keyword evidence="6" id="KW-0325">Glycoprotein</keyword>
<evidence type="ECO:0000256" key="13">
    <source>
        <dbReference type="ARBA" id="ARBA00038359"/>
    </source>
</evidence>
<dbReference type="InterPro" id="IPR008427">
    <property type="entry name" value="Extracellular_membr_CFEM_dom"/>
</dbReference>
<protein>
    <recommendedName>
        <fullName evidence="18">CFEM domain-containing protein</fullName>
    </recommendedName>
</protein>
<comment type="caution">
    <text evidence="14">Lacks conserved residue(s) required for the propagation of feature annotation.</text>
</comment>
<evidence type="ECO:0000256" key="12">
    <source>
        <dbReference type="ARBA" id="ARBA00023288"/>
    </source>
</evidence>
<feature type="region of interest" description="Disordered" evidence="15">
    <location>
        <begin position="370"/>
        <end position="395"/>
    </location>
</feature>
<evidence type="ECO:0000313" key="19">
    <source>
        <dbReference type="EMBL" id="CAI6339320.1"/>
    </source>
</evidence>
<keyword evidence="8 17" id="KW-0732">Signal</keyword>
<feature type="chain" id="PRO_5040859154" description="CFEM domain-containing protein" evidence="17">
    <location>
        <begin position="24"/>
        <end position="443"/>
    </location>
</feature>
<dbReference type="GO" id="GO:0005576">
    <property type="term" value="C:extracellular region"/>
    <property type="evidence" value="ECO:0007669"/>
    <property type="project" value="UniProtKB-SubCell"/>
</dbReference>
<evidence type="ECO:0000259" key="18">
    <source>
        <dbReference type="PROSITE" id="PS52012"/>
    </source>
</evidence>
<gene>
    <name evidence="19" type="ORF">PDIGIT_LOCUS12474</name>
</gene>
<keyword evidence="12" id="KW-0449">Lipoprotein</keyword>
<evidence type="ECO:0000256" key="10">
    <source>
        <dbReference type="ARBA" id="ARBA00023136"/>
    </source>
</evidence>
<feature type="compositionally biased region" description="Basic and acidic residues" evidence="15">
    <location>
        <begin position="370"/>
        <end position="385"/>
    </location>
</feature>
<dbReference type="InterPro" id="IPR052337">
    <property type="entry name" value="SAT4-like"/>
</dbReference>
<dbReference type="OrthoDB" id="2496787at2759"/>
<feature type="transmembrane region" description="Helical" evidence="16">
    <location>
        <begin position="95"/>
        <end position="117"/>
    </location>
</feature>
<evidence type="ECO:0000256" key="17">
    <source>
        <dbReference type="SAM" id="SignalP"/>
    </source>
</evidence>
<feature type="transmembrane region" description="Helical" evidence="16">
    <location>
        <begin position="253"/>
        <end position="276"/>
    </location>
</feature>
<dbReference type="InterPro" id="IPR049326">
    <property type="entry name" value="Rhodopsin_dom_fungi"/>
</dbReference>
<comment type="subcellular location">
    <subcellularLocation>
        <location evidence="2">Membrane</location>
        <topology evidence="2">Lipid-anchor</topology>
        <topology evidence="2">GPI-anchor</topology>
    </subcellularLocation>
    <subcellularLocation>
        <location evidence="1">Membrane</location>
        <topology evidence="1">Multi-pass membrane protein</topology>
    </subcellularLocation>
    <subcellularLocation>
        <location evidence="3">Secreted</location>
    </subcellularLocation>
</comment>
<dbReference type="Proteomes" id="UP001152607">
    <property type="component" value="Unassembled WGS sequence"/>
</dbReference>
<dbReference type="GO" id="GO:0098552">
    <property type="term" value="C:side of membrane"/>
    <property type="evidence" value="ECO:0007669"/>
    <property type="project" value="UniProtKB-KW"/>
</dbReference>
<dbReference type="PANTHER" id="PTHR33048">
    <property type="entry name" value="PTH11-LIKE INTEGRAL MEMBRANE PROTEIN (AFU_ORTHOLOGUE AFUA_5G11245)"/>
    <property type="match status" value="1"/>
</dbReference>
<evidence type="ECO:0000256" key="11">
    <source>
        <dbReference type="ARBA" id="ARBA00023157"/>
    </source>
</evidence>
<evidence type="ECO:0000256" key="14">
    <source>
        <dbReference type="PROSITE-ProRule" id="PRU01356"/>
    </source>
</evidence>
<accession>A0A9W4XSS4</accession>
<keyword evidence="10 16" id="KW-0472">Membrane</keyword>
<keyword evidence="6" id="KW-0336">GPI-anchor</keyword>
<keyword evidence="11 14" id="KW-1015">Disulfide bond</keyword>
<dbReference type="Pfam" id="PF05730">
    <property type="entry name" value="CFEM"/>
    <property type="match status" value="1"/>
</dbReference>
<evidence type="ECO:0000256" key="15">
    <source>
        <dbReference type="SAM" id="MobiDB-lite"/>
    </source>
</evidence>
<keyword evidence="20" id="KW-1185">Reference proteome</keyword>
<evidence type="ECO:0000256" key="1">
    <source>
        <dbReference type="ARBA" id="ARBA00004141"/>
    </source>
</evidence>
<feature type="signal peptide" evidence="17">
    <location>
        <begin position="1"/>
        <end position="23"/>
    </location>
</feature>
<feature type="transmembrane region" description="Helical" evidence="16">
    <location>
        <begin position="168"/>
        <end position="196"/>
    </location>
</feature>
<feature type="transmembrane region" description="Helical" evidence="16">
    <location>
        <begin position="208"/>
        <end position="233"/>
    </location>
</feature>
<keyword evidence="7 16" id="KW-0812">Transmembrane</keyword>
<evidence type="ECO:0000256" key="4">
    <source>
        <dbReference type="ARBA" id="ARBA00010031"/>
    </source>
</evidence>
<comment type="similarity">
    <text evidence="4">Belongs to the RBT5 family.</text>
</comment>
<dbReference type="PANTHER" id="PTHR33048:SF143">
    <property type="entry name" value="EXTRACELLULAR MEMBRANE PROTEIN CFEM DOMAIN-CONTAINING PROTEIN-RELATED"/>
    <property type="match status" value="1"/>
</dbReference>
<evidence type="ECO:0000256" key="16">
    <source>
        <dbReference type="SAM" id="Phobius"/>
    </source>
</evidence>
<feature type="domain" description="CFEM" evidence="18">
    <location>
        <begin position="1"/>
        <end position="112"/>
    </location>
</feature>
<feature type="disulfide bond" evidence="14">
    <location>
        <begin position="52"/>
        <end position="85"/>
    </location>
</feature>
<evidence type="ECO:0000256" key="7">
    <source>
        <dbReference type="ARBA" id="ARBA00022692"/>
    </source>
</evidence>
<evidence type="ECO:0000256" key="8">
    <source>
        <dbReference type="ARBA" id="ARBA00022729"/>
    </source>
</evidence>
<keyword evidence="9 16" id="KW-1133">Transmembrane helix</keyword>